<protein>
    <recommendedName>
        <fullName evidence="13">Chondroitin ABC lyase</fullName>
    </recommendedName>
</protein>
<reference evidence="11 12" key="1">
    <citation type="submission" date="2020-06" db="EMBL/GenBank/DDBJ databases">
        <authorList>
            <person name="Isaeva M.P."/>
            <person name="Chernysheva N.Y."/>
        </authorList>
    </citation>
    <scope>NUCLEOTIDE SEQUENCE [LARGE SCALE GENOMIC DNA]</scope>
    <source>
        <strain evidence="11 12">KMM 6746</strain>
    </source>
</reference>
<dbReference type="InterPro" id="IPR008929">
    <property type="entry name" value="Chondroitin_lyas"/>
</dbReference>
<dbReference type="InterPro" id="IPR015177">
    <property type="entry name" value="Lyase_catalyt"/>
</dbReference>
<evidence type="ECO:0000256" key="4">
    <source>
        <dbReference type="ARBA" id="ARBA00022837"/>
    </source>
</evidence>
<dbReference type="EMBL" id="JACATN010000002">
    <property type="protein sequence ID" value="MBT2160842.1"/>
    <property type="molecule type" value="Genomic_DNA"/>
</dbReference>
<dbReference type="Gene3D" id="2.60.220.10">
    <property type="entry name" value="Polysaccharide lyase family 8-like, C-terminal"/>
    <property type="match status" value="1"/>
</dbReference>
<evidence type="ECO:0000313" key="11">
    <source>
        <dbReference type="EMBL" id="MBT2160842.1"/>
    </source>
</evidence>
<gene>
    <name evidence="11" type="ORF">HW347_06170</name>
</gene>
<evidence type="ECO:0000313" key="12">
    <source>
        <dbReference type="Proteomes" id="UP000740413"/>
    </source>
</evidence>
<dbReference type="Gene3D" id="2.60.120.430">
    <property type="entry name" value="Galactose-binding lectin"/>
    <property type="match status" value="1"/>
</dbReference>
<name>A0ABS5WBV6_9FLAO</name>
<dbReference type="Gene3D" id="2.70.98.10">
    <property type="match status" value="1"/>
</dbReference>
<keyword evidence="6" id="KW-0732">Signal</keyword>
<dbReference type="Pfam" id="PF09093">
    <property type="entry name" value="Lyase_catalyt"/>
    <property type="match status" value="1"/>
</dbReference>
<dbReference type="InterPro" id="IPR015176">
    <property type="entry name" value="Lyase_N"/>
</dbReference>
<dbReference type="InterPro" id="IPR039174">
    <property type="entry name" value="Chondroitin_ABC_lyase"/>
</dbReference>
<comment type="caution">
    <text evidence="11">The sequence shown here is derived from an EMBL/GenBank/DDBJ whole genome shotgun (WGS) entry which is preliminary data.</text>
</comment>
<organism evidence="11 12">
    <name type="scientific">Zobellia barbeyronii</name>
    <dbReference type="NCBI Taxonomy" id="2748009"/>
    <lineage>
        <taxon>Bacteria</taxon>
        <taxon>Pseudomonadati</taxon>
        <taxon>Bacteroidota</taxon>
        <taxon>Flavobacteriia</taxon>
        <taxon>Flavobacteriales</taxon>
        <taxon>Flavobacteriaceae</taxon>
        <taxon>Zobellia</taxon>
    </lineage>
</organism>
<comment type="subunit">
    <text evidence="3">Monomer.</text>
</comment>
<dbReference type="Pfam" id="PF09092">
    <property type="entry name" value="Lyase_N"/>
    <property type="match status" value="1"/>
</dbReference>
<evidence type="ECO:0000259" key="9">
    <source>
        <dbReference type="Pfam" id="PF09092"/>
    </source>
</evidence>
<feature type="domain" description="Lyase catalytic" evidence="10">
    <location>
        <begin position="247"/>
        <end position="534"/>
    </location>
</feature>
<feature type="chain" id="PRO_5046622145" description="Chondroitin ABC lyase" evidence="6">
    <location>
        <begin position="22"/>
        <end position="1064"/>
    </location>
</feature>
<dbReference type="SUPFAM" id="SSF74650">
    <property type="entry name" value="Galactose mutarotase-like"/>
    <property type="match status" value="1"/>
</dbReference>
<keyword evidence="5" id="KW-0456">Lyase</keyword>
<evidence type="ECO:0000259" key="8">
    <source>
        <dbReference type="Pfam" id="PF02884"/>
    </source>
</evidence>
<feature type="domain" description="Lyase N-terminal" evidence="9">
    <location>
        <begin position="31"/>
        <end position="210"/>
    </location>
</feature>
<reference evidence="12" key="2">
    <citation type="submission" date="2023-07" db="EMBL/GenBank/DDBJ databases">
        <title>Zobellia barbeyronii sp. nov., a new marine flavobacterium, isolated from green and red algae.</title>
        <authorList>
            <person name="Nedashkovskaya O.I."/>
            <person name="Otstavnykh N."/>
            <person name="Zhukova N."/>
            <person name="Guzev K."/>
            <person name="Chausova V."/>
            <person name="Tekutyeva L."/>
            <person name="Mikhailov V."/>
            <person name="Isaeva M."/>
        </authorList>
    </citation>
    <scope>NUCLEOTIDE SEQUENCE [LARGE SCALE GENOMIC DNA]</scope>
    <source>
        <strain evidence="12">KMM 6746</strain>
    </source>
</reference>
<evidence type="ECO:0000256" key="3">
    <source>
        <dbReference type="ARBA" id="ARBA00011245"/>
    </source>
</evidence>
<dbReference type="InterPro" id="IPR004103">
    <property type="entry name" value="Lyase_8_C"/>
</dbReference>
<evidence type="ECO:0000259" key="7">
    <source>
        <dbReference type="Pfam" id="PF02278"/>
    </source>
</evidence>
<dbReference type="SUPFAM" id="SSF49863">
    <property type="entry name" value="Hyaluronate lyase-like, C-terminal domain"/>
    <property type="match status" value="1"/>
</dbReference>
<dbReference type="SUPFAM" id="SSF48230">
    <property type="entry name" value="Chondroitin AC/alginate lyase"/>
    <property type="match status" value="1"/>
</dbReference>
<keyword evidence="4" id="KW-0106">Calcium</keyword>
<dbReference type="InterPro" id="IPR008979">
    <property type="entry name" value="Galactose-bd-like_sf"/>
</dbReference>
<feature type="domain" description="Polysaccharide lyase family 8 C-terminal" evidence="8">
    <location>
        <begin position="914"/>
        <end position="975"/>
    </location>
</feature>
<feature type="signal peptide" evidence="6">
    <location>
        <begin position="1"/>
        <end position="21"/>
    </location>
</feature>
<evidence type="ECO:0008006" key="13">
    <source>
        <dbReference type="Google" id="ProtNLM"/>
    </source>
</evidence>
<accession>A0ABS5WBV6</accession>
<keyword evidence="12" id="KW-1185">Reference proteome</keyword>
<evidence type="ECO:0000259" key="10">
    <source>
        <dbReference type="Pfam" id="PF09093"/>
    </source>
</evidence>
<dbReference type="SUPFAM" id="SSF49785">
    <property type="entry name" value="Galactose-binding domain-like"/>
    <property type="match status" value="1"/>
</dbReference>
<dbReference type="RefSeq" id="WP_214611045.1">
    <property type="nucleotide sequence ID" value="NZ_JACATN010000002.1"/>
</dbReference>
<dbReference type="InterPro" id="IPR011071">
    <property type="entry name" value="Lyase_8-like_C"/>
</dbReference>
<dbReference type="PANTHER" id="PTHR37322">
    <property type="match status" value="1"/>
</dbReference>
<proteinExistence type="inferred from homology"/>
<dbReference type="Gene3D" id="1.50.10.100">
    <property type="entry name" value="Chondroitin AC/alginate lyase"/>
    <property type="match status" value="1"/>
</dbReference>
<sequence>MKNLFLLLLTLVLSHSLFSQGSTQPASTYEDFEQGIPNGISATGGKLELDSKRVKDGKNSLKWNWVPNDTLIFNTPIGFHPQRPINTLGYDKDQLKNVHSNTNSTKIILEAPRGFFMWIYNEIPRNQSLIFQFGRGNKVDTHFDYNLDFKGWRTVYIHYDRGDMKGVPQEDMNKLKIVAPAIGSGAFYIDVINTSMQMFARTKSPNPQLPHIQPHNRKSTNYASLIYEFSKFRPNFQLEELNPELVKAMDDMAVKADEFILPSYERELLQKKPISDLVKKYDAYGIVREADEIYGKPLIKGNLIKGDFADSGMKNKEGVFDWKEYGQLLLGISKRYQSITTPQDKATLEKMFLDLVDYGIDQGFAKGAGLGWIHHYSYEVREHAPAFFLMRNVLEQNNRLEEITDLMKWMYSFNQVYREDMAYMVKGRVGNDADDAQGLIRPRLLSALIMENSQEKVRDLRHYSSYLSNVSTAYAGALDEILKADGTVCRHAGHTLGYGGRGAHGLISVAYLLADSPFNMKDESVGRIKKAIQTYFNCVFTPELKNPRAFDNIRFSPYTVPEHFYNLPALAALSGSTFDPELANLYDWLISLRKKPDPMDSYWTNKLNKASVERKSFEQPKLQIMSYSSLGVKRNENKWMTTVRGHSKYVYPFESWGPSYFAYSLFIANGFLDVTYWDDLGSTSPKDGVWINGYDWHRWPGATSVRLPYDKMITNPGQIKDEGGEYLFSDQPFVGGVSSQEGNGVFVFPFKGHDAFNIQSFSGKKSYFFFDDYVVCLGTNIKSDLDEYDVETTILQNEIKGSTPLALSTENISAFPYEKTLNSTKPFWMVDNRNTGYYIPSVPKNTTLNFQRKEQVNPDAHGREDVKGNFTTVWFNHGKAPQDISYSYAIMADSDSQKMDAFAMAMNSKEKPYEILQQNEKAHIVKAPKLKSTAYAIYDESVILKKGTVTKVSRPATFLVKEEAEGIKLALSDPDFNIYEGQDDRLPDGSRVELAIYGREWFYWPTRPTTVQITLKGLWKIKNQIAEIETVVNKKAKVISSNKNETVVEFECRDGLSAEIFLIK</sequence>
<evidence type="ECO:0000256" key="2">
    <source>
        <dbReference type="ARBA" id="ARBA00006699"/>
    </source>
</evidence>
<dbReference type="InterPro" id="IPR003159">
    <property type="entry name" value="Lyase_8_central_dom"/>
</dbReference>
<evidence type="ECO:0000256" key="1">
    <source>
        <dbReference type="ARBA" id="ARBA00001913"/>
    </source>
</evidence>
<feature type="domain" description="Polysaccharide lyase family 8 central" evidence="7">
    <location>
        <begin position="634"/>
        <end position="891"/>
    </location>
</feature>
<dbReference type="InterPro" id="IPR014718">
    <property type="entry name" value="GH-type_carb-bd"/>
</dbReference>
<comment type="similarity">
    <text evidence="2">Belongs to the polysaccharide lyase 8 family.</text>
</comment>
<dbReference type="InterPro" id="IPR011013">
    <property type="entry name" value="Gal_mutarotase_sf_dom"/>
</dbReference>
<dbReference type="Pfam" id="PF02278">
    <property type="entry name" value="Lyase_8"/>
    <property type="match status" value="1"/>
</dbReference>
<dbReference type="Pfam" id="PF02884">
    <property type="entry name" value="Lyase_8_C"/>
    <property type="match status" value="1"/>
</dbReference>
<evidence type="ECO:0000256" key="6">
    <source>
        <dbReference type="SAM" id="SignalP"/>
    </source>
</evidence>
<evidence type="ECO:0000256" key="5">
    <source>
        <dbReference type="ARBA" id="ARBA00023239"/>
    </source>
</evidence>
<dbReference type="Proteomes" id="UP000740413">
    <property type="component" value="Unassembled WGS sequence"/>
</dbReference>
<comment type="cofactor">
    <cofactor evidence="1">
        <name>Ca(2+)</name>
        <dbReference type="ChEBI" id="CHEBI:29108"/>
    </cofactor>
</comment>
<dbReference type="PANTHER" id="PTHR37322:SF3">
    <property type="entry name" value="CHONDROITIN SULFATE ABC EXOLYASE"/>
    <property type="match status" value="1"/>
</dbReference>